<evidence type="ECO:0000256" key="10">
    <source>
        <dbReference type="ARBA" id="ARBA00022833"/>
    </source>
</evidence>
<dbReference type="PROSITE" id="PS50215">
    <property type="entry name" value="ADAM_MEPRO"/>
    <property type="match status" value="1"/>
</dbReference>
<dbReference type="InterPro" id="IPR050439">
    <property type="entry name" value="ADAMTS_ADAMTS-like"/>
</dbReference>
<proteinExistence type="predicted"/>
<dbReference type="PROSITE" id="PS50092">
    <property type="entry name" value="TSP1"/>
    <property type="match status" value="9"/>
</dbReference>
<keyword evidence="5" id="KW-0165">Cleavage on pair of basic residues</keyword>
<feature type="disulfide bond" evidence="18">
    <location>
        <begin position="523"/>
        <end position="555"/>
    </location>
</feature>
<feature type="binding site" evidence="17">
    <location>
        <position position="367"/>
    </location>
    <ligand>
        <name>Ca(2+)</name>
        <dbReference type="ChEBI" id="CHEBI:29108"/>
        <label>1</label>
    </ligand>
</feature>
<dbReference type="GO" id="GO:0006508">
    <property type="term" value="P:proteolysis"/>
    <property type="evidence" value="ECO:0007669"/>
    <property type="project" value="UniProtKB-KW"/>
</dbReference>
<evidence type="ECO:0000256" key="15">
    <source>
        <dbReference type="ARBA" id="ARBA00023180"/>
    </source>
</evidence>
<keyword evidence="15" id="KW-0325">Glycoprotein</keyword>
<feature type="binding site" evidence="17">
    <location>
        <position position="482"/>
    </location>
    <ligand>
        <name>Ca(2+)</name>
        <dbReference type="ChEBI" id="CHEBI:29108"/>
        <label>1</label>
    </ligand>
</feature>
<evidence type="ECO:0000256" key="13">
    <source>
        <dbReference type="ARBA" id="ARBA00023145"/>
    </source>
</evidence>
<feature type="active site" evidence="16 19">
    <location>
        <position position="419"/>
    </location>
</feature>
<evidence type="ECO:0000256" key="16">
    <source>
        <dbReference type="PIRSR" id="PIRSR613273-1"/>
    </source>
</evidence>
<dbReference type="Pfam" id="PF19030">
    <property type="entry name" value="TSP1_ADAMTS"/>
    <property type="match status" value="7"/>
</dbReference>
<dbReference type="GO" id="GO:0005604">
    <property type="term" value="C:basement membrane"/>
    <property type="evidence" value="ECO:0007669"/>
    <property type="project" value="UniProtKB-SubCell"/>
</dbReference>
<dbReference type="PRINTS" id="PR01857">
    <property type="entry name" value="ADAMTSFAMILY"/>
</dbReference>
<dbReference type="SMART" id="SM00608">
    <property type="entry name" value="ACR"/>
    <property type="match status" value="1"/>
</dbReference>
<feature type="binding site" evidence="17 19">
    <location>
        <position position="428"/>
    </location>
    <ligand>
        <name>Zn(2+)</name>
        <dbReference type="ChEBI" id="CHEBI:29105"/>
        <note>catalytic</note>
    </ligand>
</feature>
<comment type="caution">
    <text evidence="19">Lacks conserved residue(s) required for the propagation of feature annotation.</text>
</comment>
<evidence type="ECO:0000256" key="18">
    <source>
        <dbReference type="PIRSR" id="PIRSR613273-3"/>
    </source>
</evidence>
<dbReference type="InterPro" id="IPR041645">
    <property type="entry name" value="ADAMTS_CR_2"/>
</dbReference>
<dbReference type="InterPro" id="IPR024079">
    <property type="entry name" value="MetalloPept_cat_dom_sf"/>
</dbReference>
<keyword evidence="3" id="KW-0272">Extracellular matrix</keyword>
<dbReference type="Pfam" id="PF17771">
    <property type="entry name" value="ADAMTS_CR_2"/>
    <property type="match status" value="1"/>
</dbReference>
<keyword evidence="4" id="KW-0645">Protease</keyword>
<keyword evidence="6 17" id="KW-0479">Metal-binding</keyword>
<keyword evidence="12" id="KW-0482">Metalloprotease</keyword>
<feature type="disulfide bond" evidence="18">
    <location>
        <begin position="618"/>
        <end position="630"/>
    </location>
</feature>
<evidence type="ECO:0000256" key="6">
    <source>
        <dbReference type="ARBA" id="ARBA00022723"/>
    </source>
</evidence>
<dbReference type="GO" id="GO:0030198">
    <property type="term" value="P:extracellular matrix organization"/>
    <property type="evidence" value="ECO:0007669"/>
    <property type="project" value="InterPro"/>
</dbReference>
<feature type="binding site" evidence="17">
    <location>
        <position position="485"/>
    </location>
    <ligand>
        <name>Ca(2+)</name>
        <dbReference type="ChEBI" id="CHEBI:29108"/>
        <label>2</label>
    </ligand>
</feature>
<keyword evidence="2" id="KW-0964">Secreted</keyword>
<dbReference type="Gene3D" id="2.20.100.10">
    <property type="entry name" value="Thrombospondin type-1 (TSP1) repeat"/>
    <property type="match status" value="8"/>
</dbReference>
<evidence type="ECO:0000256" key="1">
    <source>
        <dbReference type="ARBA" id="ARBA00004302"/>
    </source>
</evidence>
<evidence type="ECO:0000256" key="7">
    <source>
        <dbReference type="ARBA" id="ARBA00022729"/>
    </source>
</evidence>
<comment type="subcellular location">
    <subcellularLocation>
        <location evidence="1">Secreted</location>
        <location evidence="1">Extracellular space</location>
        <location evidence="1">Extracellular matrix</location>
        <location evidence="1">Basement membrane</location>
    </subcellularLocation>
</comment>
<evidence type="ECO:0000256" key="3">
    <source>
        <dbReference type="ARBA" id="ARBA00022530"/>
    </source>
</evidence>
<dbReference type="Pfam" id="PF13688">
    <property type="entry name" value="Reprolysin_5"/>
    <property type="match status" value="1"/>
</dbReference>
<dbReference type="InterPro" id="IPR010294">
    <property type="entry name" value="ADAMTS_spacer1"/>
</dbReference>
<dbReference type="Pfam" id="PF05986">
    <property type="entry name" value="ADAMTS_spacer1"/>
    <property type="match status" value="1"/>
</dbReference>
<evidence type="ECO:0000256" key="4">
    <source>
        <dbReference type="ARBA" id="ARBA00022670"/>
    </source>
</evidence>
<feature type="disulfide bond" evidence="18">
    <location>
        <begin position="434"/>
        <end position="464"/>
    </location>
</feature>
<sequence length="1434" mass="161850">LNLGVCVDEGEIYFLNRYEARRRRSASRSSKRAGARGLALDCGNSCYFRLHRNSSKENDPELRIHLFRWRQFPMVYTPGDSFRLLRKYISREIRPVVQYVDSNKTMRTRLSRVAPSCIYSAHVKGTTESSIVNLCDNHGGLFGTLVLPDGTYIIEPVASRTVRGEQSTRKAHLVYKARSLSFQNYDYSTPKSSGEVFDGTILPTDVNMSVTPVILSNDTLSSSLSSLSLSSKNTFDINVFLLVQQDFSNYLTIFAVRSNRSRRSANSWDYYVEVLAVADYSMFLYHQNNLENYLLTLFSTVIEKEAASIYRHPSLNAAINIVLVKITVLKQRMPEFEGEVARDILSAFCRWQKHINDPNEDSLNHHDVALFLTRNDLCRGAGQCDTLGLAELGMMCEPEKSCAIIEDNGLSTGFTITHELGHIFNLPHDQDEPCSQYTLNQPSNFHIMAKTVRYDTHPWSWSLCSSAVLAKFLDLKRYRTQCLLDPPIEKRYHERVLDMPPPGAMFSADQQCKFLFGSHARHCTLEAALMENETCTRLWCEGYFVTGRGVITNGCRTHYLPWADGTPCGPNKWCNQGKCVGLSFHNTMRQDGGWGEWGQWGDCSRTCGGGVQQAIRKCDSPRPSGGGKYCIGQRERYRSCNILDCPLDTPGFREVQCSSFDYKNTGIHGVSRNARWIPRYDGVSLNERCKLYCHEHGKSAFYLLNAKVIDGTPCDRNTDDICIDGTCHKAGCDHRLGSDVRRDRCGICGGDNSSCRLVTGTYNQRGHYGYTEVVKIPAGSSAIEITQRSYKNRKEDDNYLALRNGNNEFILNGNYQVSVYPVQVTVQKAVLWYSGSDNIIERINGSGPIRTDLYLHVLSVGRLYPPDIHYQYMVPIGAEKHSQKTSSSSYYWRKGESWSECSAICQGQQVQSLICTDRTTGRDAPNEYCTSRPPAVQSRICNLDCVIKWRSVGIGPCSVTCGHGEMRQRSECIRQFNDGREEAVPEKECRNLQKPSDRKACYQDCAGRKWAYSEWSTCSETCGNSGIMQRRAICVDQNSRPIDEKLCERAAREITEKECNRIPCPKWVYSAWSECSRSCDGGVRVRHASCQDAAGREISAVLCNINEKHDRESCNEHLCTQWQFGPWSTCSVTCGDGVQVRDAVCVDRDGRHLDSGRCNSQHRHVLKQCHLSTCPRWRLGGWSSCSVSCGDGWKTRRVACVDASGNEITNEQCLGKGETRPLSHEKCNLGSCAFWRVSDWSQCSVSCGVGVRTRRAECVHNDKIADRQLCVEAKKPKTEEACHLYACAHWESSSWTSCSVTCGRGTQTRIVQCVNNGGTKSNSPVLTKQCDSKTRPASERVCQLEPCQSYYSRKGTYREPSRIRWEAGRWSECSKSCGSGTQRRLVRCRYDNREVSDEYCKNMSRPASMQNCQNKPCAECVRRRADLTLLQRGL</sequence>
<organism evidence="21">
    <name type="scientific">Enterobius vermicularis</name>
    <name type="common">Human pinworm</name>
    <dbReference type="NCBI Taxonomy" id="51028"/>
    <lineage>
        <taxon>Eukaryota</taxon>
        <taxon>Metazoa</taxon>
        <taxon>Ecdysozoa</taxon>
        <taxon>Nematoda</taxon>
        <taxon>Chromadorea</taxon>
        <taxon>Rhabditida</taxon>
        <taxon>Spirurina</taxon>
        <taxon>Oxyuridomorpha</taxon>
        <taxon>Oxyuroidea</taxon>
        <taxon>Oxyuridae</taxon>
        <taxon>Enterobius</taxon>
    </lineage>
</organism>
<evidence type="ECO:0000256" key="11">
    <source>
        <dbReference type="ARBA" id="ARBA00022869"/>
    </source>
</evidence>
<feature type="disulfide bond" evidence="18">
    <location>
        <begin position="603"/>
        <end position="640"/>
    </location>
</feature>
<feature type="binding site" evidence="17 19">
    <location>
        <position position="422"/>
    </location>
    <ligand>
        <name>Zn(2+)</name>
        <dbReference type="ChEBI" id="CHEBI:29105"/>
        <note>catalytic</note>
    </ligand>
</feature>
<evidence type="ECO:0000256" key="8">
    <source>
        <dbReference type="ARBA" id="ARBA00022737"/>
    </source>
</evidence>
<dbReference type="InterPro" id="IPR013273">
    <property type="entry name" value="ADAMTS/ADAMTS-like"/>
</dbReference>
<evidence type="ECO:0000256" key="9">
    <source>
        <dbReference type="ARBA" id="ARBA00022801"/>
    </source>
</evidence>
<feature type="disulfide bond" evidence="18">
    <location>
        <begin position="535"/>
        <end position="574"/>
    </location>
</feature>
<dbReference type="WBParaSite" id="EVEC_0000497801-mRNA-1">
    <property type="protein sequence ID" value="EVEC_0000497801-mRNA-1"/>
    <property type="gene ID" value="EVEC_0000497801"/>
</dbReference>
<feature type="binding site" evidence="17">
    <location>
        <position position="485"/>
    </location>
    <ligand>
        <name>Ca(2+)</name>
        <dbReference type="ChEBI" id="CHEBI:29108"/>
        <label>1</label>
    </ligand>
</feature>
<dbReference type="SMART" id="SM00209">
    <property type="entry name" value="TSP1"/>
    <property type="match status" value="10"/>
</dbReference>
<feature type="binding site" evidence="17">
    <location>
        <position position="273"/>
    </location>
    <ligand>
        <name>Ca(2+)</name>
        <dbReference type="ChEBI" id="CHEBI:29108"/>
        <label>1</label>
    </ligand>
</feature>
<feature type="domain" description="Peptidase M12B" evidence="20">
    <location>
        <begin position="270"/>
        <end position="487"/>
    </location>
</feature>
<dbReference type="Gene3D" id="3.40.390.10">
    <property type="entry name" value="Collagenase (Catalytic Domain)"/>
    <property type="match status" value="1"/>
</dbReference>
<dbReference type="GO" id="GO:0004222">
    <property type="term" value="F:metalloendopeptidase activity"/>
    <property type="evidence" value="ECO:0007669"/>
    <property type="project" value="InterPro"/>
</dbReference>
<dbReference type="CDD" id="cd04273">
    <property type="entry name" value="ZnMc_ADAMTS_like"/>
    <property type="match status" value="1"/>
</dbReference>
<feature type="disulfide bond" evidence="18">
    <location>
        <begin position="378"/>
        <end position="384"/>
    </location>
</feature>
<dbReference type="GO" id="GO:0046872">
    <property type="term" value="F:metal ion binding"/>
    <property type="evidence" value="ECO:0007669"/>
    <property type="project" value="UniProtKB-KW"/>
</dbReference>
<evidence type="ECO:0000256" key="19">
    <source>
        <dbReference type="PROSITE-ProRule" id="PRU00276"/>
    </source>
</evidence>
<dbReference type="InterPro" id="IPR006586">
    <property type="entry name" value="ADAM_Cys-rich"/>
</dbReference>
<dbReference type="InterPro" id="IPR045371">
    <property type="entry name" value="ADAMTS_CR_3"/>
</dbReference>
<evidence type="ECO:0000313" key="21">
    <source>
        <dbReference type="WBParaSite" id="EVEC_0000497801-mRNA-1"/>
    </source>
</evidence>
<dbReference type="FunFam" id="2.20.100.10:FF:000005">
    <property type="entry name" value="ADAM metallopeptidase with thrombospondin type 1 motif 9"/>
    <property type="match status" value="6"/>
</dbReference>
<evidence type="ECO:0000256" key="5">
    <source>
        <dbReference type="ARBA" id="ARBA00022685"/>
    </source>
</evidence>
<dbReference type="Pfam" id="PF19236">
    <property type="entry name" value="ADAMTS_CR_3"/>
    <property type="match status" value="1"/>
</dbReference>
<name>A0A0N4V4D1_ENTVE</name>
<dbReference type="InterPro" id="IPR000884">
    <property type="entry name" value="TSP1_rpt"/>
</dbReference>
<dbReference type="Gene3D" id="2.60.120.830">
    <property type="match status" value="1"/>
</dbReference>
<dbReference type="InterPro" id="IPR001590">
    <property type="entry name" value="Peptidase_M12B"/>
</dbReference>
<reference evidence="21" key="1">
    <citation type="submission" date="2016-04" db="UniProtKB">
        <authorList>
            <consortium name="WormBaseParasite"/>
        </authorList>
    </citation>
    <scope>IDENTIFICATION</scope>
</reference>
<dbReference type="GO" id="GO:0009653">
    <property type="term" value="P:anatomical structure morphogenesis"/>
    <property type="evidence" value="ECO:0007669"/>
    <property type="project" value="UniProtKB-ARBA"/>
</dbReference>
<dbReference type="FunFam" id="2.60.120.830:FF:000001">
    <property type="entry name" value="A disintegrin and metalloproteinase with thrombospondin motifs 1"/>
    <property type="match status" value="1"/>
</dbReference>
<dbReference type="Gene3D" id="3.40.1620.60">
    <property type="match status" value="1"/>
</dbReference>
<dbReference type="GO" id="GO:0016477">
    <property type="term" value="P:cell migration"/>
    <property type="evidence" value="ECO:0007669"/>
    <property type="project" value="UniProtKB-ARBA"/>
</dbReference>
<evidence type="ECO:0000256" key="12">
    <source>
        <dbReference type="ARBA" id="ARBA00023049"/>
    </source>
</evidence>
<keyword evidence="8" id="KW-0677">Repeat</keyword>
<keyword evidence="10 17" id="KW-0862">Zinc</keyword>
<dbReference type="InterPro" id="IPR036383">
    <property type="entry name" value="TSP1_rpt_sf"/>
</dbReference>
<keyword evidence="13" id="KW-0865">Zymogen</keyword>
<evidence type="ECO:0000256" key="14">
    <source>
        <dbReference type="ARBA" id="ARBA00023157"/>
    </source>
</evidence>
<feature type="binding site" evidence="17 19">
    <location>
        <position position="418"/>
    </location>
    <ligand>
        <name>Zn(2+)</name>
        <dbReference type="ChEBI" id="CHEBI:29105"/>
        <note>catalytic</note>
    </ligand>
</feature>
<keyword evidence="9" id="KW-0378">Hydrolase</keyword>
<dbReference type="SUPFAM" id="SSF82895">
    <property type="entry name" value="TSP-1 type 1 repeat"/>
    <property type="match status" value="8"/>
</dbReference>
<feature type="disulfide bond" evidence="18">
    <location>
        <begin position="349"/>
        <end position="402"/>
    </location>
</feature>
<feature type="disulfide bond" evidence="18">
    <location>
        <begin position="512"/>
        <end position="540"/>
    </location>
</feature>
<keyword evidence="7" id="KW-0732">Signal</keyword>
<dbReference type="Pfam" id="PF00090">
    <property type="entry name" value="TSP_1"/>
    <property type="match status" value="1"/>
</dbReference>
<dbReference type="PANTHER" id="PTHR13723">
    <property type="entry name" value="ADAMTS A DISINTEGRIN AND METALLOPROTEASE WITH THROMBOSPONDIN MOTIFS PROTEASE"/>
    <property type="match status" value="1"/>
</dbReference>
<evidence type="ECO:0000256" key="17">
    <source>
        <dbReference type="PIRSR" id="PIRSR613273-2"/>
    </source>
</evidence>
<keyword evidence="14 18" id="KW-1015">Disulfide bond</keyword>
<dbReference type="SUPFAM" id="SSF55486">
    <property type="entry name" value="Metalloproteases ('zincins'), catalytic domain"/>
    <property type="match status" value="1"/>
</dbReference>
<evidence type="ECO:0000259" key="20">
    <source>
        <dbReference type="PROSITE" id="PS50215"/>
    </source>
</evidence>
<accession>A0A0N4V4D1</accession>
<feature type="disulfide bond" evidence="18">
    <location>
        <begin position="607"/>
        <end position="645"/>
    </location>
</feature>
<feature type="disulfide bond" evidence="18">
    <location>
        <begin position="396"/>
        <end position="482"/>
    </location>
</feature>
<comment type="cofactor">
    <cofactor evidence="17">
        <name>Zn(2+)</name>
        <dbReference type="ChEBI" id="CHEBI:29105"/>
    </cofactor>
    <text evidence="17">Binds 1 zinc ion per subunit.</text>
</comment>
<evidence type="ECO:0000256" key="2">
    <source>
        <dbReference type="ARBA" id="ARBA00022525"/>
    </source>
</evidence>
<protein>
    <submittedName>
        <fullName evidence="21">Peptidase M12B domain-containing protein</fullName>
    </submittedName>
</protein>
<keyword evidence="11" id="KW-0084">Basement membrane</keyword>
<dbReference type="FunFam" id="2.20.100.10:FF:000006">
    <property type="entry name" value="A disintegrin and metalloproteinase with thrombospondin motifs 1"/>
    <property type="match status" value="1"/>
</dbReference>
<feature type="disulfide bond" evidence="18">
    <location>
        <begin position="568"/>
        <end position="579"/>
    </location>
</feature>
<feature type="binding site" evidence="17">
    <location>
        <position position="273"/>
    </location>
    <ligand>
        <name>Ca(2+)</name>
        <dbReference type="ChEBI" id="CHEBI:29108"/>
        <label>2</label>
    </ligand>
</feature>
<keyword evidence="17" id="KW-0106">Calcium</keyword>
<dbReference type="PANTHER" id="PTHR13723:SF278">
    <property type="entry name" value="ADAM METALLOPEPTIDASE WITH THROMBOSPONDIN TYPE 1 MOTIF A, ISOFORM B"/>
    <property type="match status" value="1"/>
</dbReference>